<proteinExistence type="inferred from homology"/>
<evidence type="ECO:0000256" key="3">
    <source>
        <dbReference type="ARBA" id="ARBA00005586"/>
    </source>
</evidence>
<gene>
    <name evidence="16" type="primary">STAT4</name>
</gene>
<evidence type="ECO:0000256" key="6">
    <source>
        <dbReference type="ARBA" id="ARBA00022999"/>
    </source>
</evidence>
<dbReference type="FunFam" id="1.10.238.10:FF:000012">
    <property type="entry name" value="Signal transducer and activator of transcription"/>
    <property type="match status" value="1"/>
</dbReference>
<dbReference type="InterPro" id="IPR048988">
    <property type="entry name" value="STAT_linker"/>
</dbReference>
<accession>A0A1A8AFL4</accession>
<organism evidence="16">
    <name type="scientific">Nothobranchius furzeri</name>
    <name type="common">Turquoise killifish</name>
    <dbReference type="NCBI Taxonomy" id="105023"/>
    <lineage>
        <taxon>Eukaryota</taxon>
        <taxon>Metazoa</taxon>
        <taxon>Chordata</taxon>
        <taxon>Craniata</taxon>
        <taxon>Vertebrata</taxon>
        <taxon>Euteleostomi</taxon>
        <taxon>Actinopterygii</taxon>
        <taxon>Neopterygii</taxon>
        <taxon>Teleostei</taxon>
        <taxon>Neoteleostei</taxon>
        <taxon>Acanthomorphata</taxon>
        <taxon>Ovalentaria</taxon>
        <taxon>Atherinomorphae</taxon>
        <taxon>Cyprinodontiformes</taxon>
        <taxon>Nothobranchiidae</taxon>
        <taxon>Nothobranchius</taxon>
    </lineage>
</organism>
<dbReference type="SUPFAM" id="SSF49417">
    <property type="entry name" value="p53-like transcription factors"/>
    <property type="match status" value="1"/>
</dbReference>
<keyword evidence="4 13" id="KW-0963">Cytoplasm</keyword>
<evidence type="ECO:0000256" key="11">
    <source>
        <dbReference type="ARBA" id="ARBA00023242"/>
    </source>
</evidence>
<keyword evidence="8 13" id="KW-0238">DNA-binding</keyword>
<reference evidence="16" key="2">
    <citation type="submission" date="2016-06" db="EMBL/GenBank/DDBJ databases">
        <title>The genome of a short-lived fish provides insights into sex chromosome evolution and the genetic control of aging.</title>
        <authorList>
            <person name="Reichwald K."/>
            <person name="Felder M."/>
            <person name="Petzold A."/>
            <person name="Koch P."/>
            <person name="Groth M."/>
            <person name="Platzer M."/>
        </authorList>
    </citation>
    <scope>NUCLEOTIDE SEQUENCE</scope>
    <source>
        <tissue evidence="16">Brain</tissue>
    </source>
</reference>
<dbReference type="SUPFAM" id="SSF47655">
    <property type="entry name" value="STAT"/>
    <property type="match status" value="1"/>
</dbReference>
<keyword evidence="5 13" id="KW-0597">Phosphoprotein</keyword>
<dbReference type="Gene3D" id="1.10.532.10">
    <property type="entry name" value="STAT transcription factor, N-terminal domain"/>
    <property type="match status" value="1"/>
</dbReference>
<name>A0A1A8AFL4_NOTFU</name>
<feature type="compositionally biased region" description="Polar residues" evidence="14">
    <location>
        <begin position="602"/>
        <end position="615"/>
    </location>
</feature>
<dbReference type="Pfam" id="PF00017">
    <property type="entry name" value="SH2"/>
    <property type="match status" value="1"/>
</dbReference>
<evidence type="ECO:0000256" key="13">
    <source>
        <dbReference type="RuleBase" id="RU046415"/>
    </source>
</evidence>
<dbReference type="InterPro" id="IPR015988">
    <property type="entry name" value="STAT_TF_CC"/>
</dbReference>
<keyword evidence="9 13" id="KW-0010">Activator</keyword>
<dbReference type="Gene3D" id="3.30.505.10">
    <property type="entry name" value="SH2 domain"/>
    <property type="match status" value="1"/>
</dbReference>
<dbReference type="GO" id="GO:0005737">
    <property type="term" value="C:cytoplasm"/>
    <property type="evidence" value="ECO:0007669"/>
    <property type="project" value="UniProtKB-SubCell"/>
</dbReference>
<dbReference type="AlphaFoldDB" id="A0A1A8AFL4"/>
<dbReference type="SUPFAM" id="SSF48092">
    <property type="entry name" value="Transcription factor STAT-4 N-domain"/>
    <property type="match status" value="1"/>
</dbReference>
<evidence type="ECO:0000256" key="5">
    <source>
        <dbReference type="ARBA" id="ARBA00022553"/>
    </source>
</evidence>
<evidence type="ECO:0000256" key="1">
    <source>
        <dbReference type="ARBA" id="ARBA00004123"/>
    </source>
</evidence>
<evidence type="ECO:0000256" key="8">
    <source>
        <dbReference type="ARBA" id="ARBA00023125"/>
    </source>
</evidence>
<evidence type="ECO:0000259" key="15">
    <source>
        <dbReference type="PROSITE" id="PS50001"/>
    </source>
</evidence>
<evidence type="ECO:0000256" key="14">
    <source>
        <dbReference type="SAM" id="MobiDB-lite"/>
    </source>
</evidence>
<dbReference type="InterPro" id="IPR036535">
    <property type="entry name" value="STAT_N_sf"/>
</dbReference>
<dbReference type="FunFam" id="1.20.1050.20:FF:000001">
    <property type="entry name" value="Signal transducer and activator of transcription"/>
    <property type="match status" value="1"/>
</dbReference>
<dbReference type="EMBL" id="HADY01015417">
    <property type="protein sequence ID" value="SBP53902.1"/>
    <property type="molecule type" value="Transcribed_RNA"/>
</dbReference>
<dbReference type="PANTHER" id="PTHR11801">
    <property type="entry name" value="SIGNAL TRANSDUCER AND ACTIVATOR OF TRANSCRIPTION"/>
    <property type="match status" value="1"/>
</dbReference>
<comment type="similarity">
    <text evidence="3 13">Belongs to the transcription factor STAT family.</text>
</comment>
<dbReference type="Gene3D" id="1.10.238.10">
    <property type="entry name" value="EF-hand"/>
    <property type="match status" value="1"/>
</dbReference>
<sequence>MTQWKQIQQLEMRLLEHVDYLYDDNFPMDIRQSLAGWIESQDWDSAVNDESMASVLFTNLLSQLENVRMQEQNFLQRHNMKIIHQQLQRKYTSNTTAMARVISTCLREERRILSSVSTQEQGALEQSLQNSVAFKRQKSMDNRVGIIRGSVQLVDQAVKYIEDMQDDFDFCYKTLQSREASDRSSERMKQEVTRLQEMLNRLDFKRKEVLSKMDVVIKEVDDLVTSQLSPELQDWKRRQQIAGIGGPMLTGLEQLQSWFTVTAQSLFQVKTTFDKVSRQFFILTNNTKVMDIEDYSNGCLSVEFRHLQLKEKKYINGTKGNEGLLSVTEELHSLSFEACFTVQGLTVDLETCSLPLVVISNVSQLPGGWASVMWYNLLTDEPRNLAFFGNPPRASWTQLSEVLSWQFSTFAGQGLNKDQLSMLGEKLLGQLASCSDCQVSWSKFAKENIPGKPFSFWMWLDSILELIKKHLLPVWNENYIMGFVSKEMERVLLKDREPGTFLLRFSESHLGGITFTWVEHSENGEVKFNSVEPYTKNRLSALPFADIIRDYKVISDGVVPENPLKFLYPDIPKDEAFGRLYNSQPSKVHPYIPSTLIPISEMRSNSSSTPRSCQSPEPPMTPGEFDMLSEHLCIDIDTMSSPYSE</sequence>
<dbReference type="InterPro" id="IPR036860">
    <property type="entry name" value="SH2_dom_sf"/>
</dbReference>
<evidence type="ECO:0000313" key="16">
    <source>
        <dbReference type="EMBL" id="SBP53902.1"/>
    </source>
</evidence>
<dbReference type="InterPro" id="IPR013800">
    <property type="entry name" value="STAT_TF_alpha"/>
</dbReference>
<protein>
    <recommendedName>
        <fullName evidence="13">Signal transducer and activator of transcription</fullName>
    </recommendedName>
</protein>
<dbReference type="GO" id="GO:0003677">
    <property type="term" value="F:DNA binding"/>
    <property type="evidence" value="ECO:0007669"/>
    <property type="project" value="UniProtKB-KW"/>
</dbReference>
<dbReference type="GO" id="GO:0019221">
    <property type="term" value="P:cytokine-mediated signaling pathway"/>
    <property type="evidence" value="ECO:0007669"/>
    <property type="project" value="UniProtKB-ARBA"/>
</dbReference>
<dbReference type="InterPro" id="IPR013799">
    <property type="entry name" value="STAT_TF_prot_interaction"/>
</dbReference>
<comment type="subcellular location">
    <subcellularLocation>
        <location evidence="2 13">Cytoplasm</location>
    </subcellularLocation>
    <subcellularLocation>
        <location evidence="1 13">Nucleus</location>
    </subcellularLocation>
</comment>
<evidence type="ECO:0000256" key="10">
    <source>
        <dbReference type="ARBA" id="ARBA00023163"/>
    </source>
</evidence>
<keyword evidence="10 13" id="KW-0804">Transcription</keyword>
<feature type="region of interest" description="Disordered" evidence="14">
    <location>
        <begin position="602"/>
        <end position="624"/>
    </location>
</feature>
<dbReference type="Pfam" id="PF02865">
    <property type="entry name" value="STAT_int"/>
    <property type="match status" value="1"/>
</dbReference>
<evidence type="ECO:0000256" key="7">
    <source>
        <dbReference type="ARBA" id="ARBA00023015"/>
    </source>
</evidence>
<dbReference type="InterPro" id="IPR001217">
    <property type="entry name" value="STAT"/>
</dbReference>
<dbReference type="SMART" id="SM00964">
    <property type="entry name" value="STAT_int"/>
    <property type="match status" value="1"/>
</dbReference>
<evidence type="ECO:0000256" key="12">
    <source>
        <dbReference type="PROSITE-ProRule" id="PRU00191"/>
    </source>
</evidence>
<dbReference type="SUPFAM" id="SSF55550">
    <property type="entry name" value="SH2 domain"/>
    <property type="match status" value="1"/>
</dbReference>
<evidence type="ECO:0000256" key="9">
    <source>
        <dbReference type="ARBA" id="ARBA00023159"/>
    </source>
</evidence>
<keyword evidence="6 12" id="KW-0727">SH2 domain</keyword>
<keyword evidence="11 13" id="KW-0539">Nucleus</keyword>
<dbReference type="Pfam" id="PF01017">
    <property type="entry name" value="STAT_alpha"/>
    <property type="match status" value="1"/>
</dbReference>
<dbReference type="Pfam" id="PF21354">
    <property type="entry name" value="STAT_linker"/>
    <property type="match status" value="1"/>
</dbReference>
<evidence type="ECO:0000256" key="2">
    <source>
        <dbReference type="ARBA" id="ARBA00004496"/>
    </source>
</evidence>
<dbReference type="InterPro" id="IPR008967">
    <property type="entry name" value="p53-like_TF_DNA-bd_sf"/>
</dbReference>
<evidence type="ECO:0000256" key="4">
    <source>
        <dbReference type="ARBA" id="ARBA00022490"/>
    </source>
</evidence>
<feature type="domain" description="SH2" evidence="15">
    <location>
        <begin position="475"/>
        <end position="570"/>
    </location>
</feature>
<dbReference type="Gene3D" id="1.20.1050.20">
    <property type="entry name" value="STAT transcription factor, all-alpha domain"/>
    <property type="match status" value="1"/>
</dbReference>
<dbReference type="GO" id="GO:0005634">
    <property type="term" value="C:nucleus"/>
    <property type="evidence" value="ECO:0007669"/>
    <property type="project" value="UniProtKB-SubCell"/>
</dbReference>
<reference evidence="16" key="1">
    <citation type="submission" date="2016-05" db="EMBL/GenBank/DDBJ databases">
        <authorList>
            <person name="Lavstsen T."/>
            <person name="Jespersen J.S."/>
        </authorList>
    </citation>
    <scope>NUCLEOTIDE SEQUENCE</scope>
    <source>
        <tissue evidence="16">Brain</tissue>
    </source>
</reference>
<dbReference type="InterPro" id="IPR000980">
    <property type="entry name" value="SH2"/>
</dbReference>
<dbReference type="GO" id="GO:0003700">
    <property type="term" value="F:DNA-binding transcription factor activity"/>
    <property type="evidence" value="ECO:0007669"/>
    <property type="project" value="InterPro"/>
</dbReference>
<dbReference type="FunFam" id="3.30.505.10:FF:000003">
    <property type="entry name" value="Signal transducer and activator of transcription"/>
    <property type="match status" value="1"/>
</dbReference>
<dbReference type="PROSITE" id="PS50001">
    <property type="entry name" value="SH2"/>
    <property type="match status" value="1"/>
</dbReference>
<keyword evidence="7 13" id="KW-0805">Transcription regulation</keyword>